<evidence type="ECO:0000313" key="2">
    <source>
        <dbReference type="Proteomes" id="UP000467841"/>
    </source>
</evidence>
<evidence type="ECO:0000313" key="1">
    <source>
        <dbReference type="EMBL" id="CAA7030585.1"/>
    </source>
</evidence>
<protein>
    <submittedName>
        <fullName evidence="1">Uncharacterized protein</fullName>
    </submittedName>
</protein>
<dbReference type="EMBL" id="CACVBM020001096">
    <property type="protein sequence ID" value="CAA7030585.1"/>
    <property type="molecule type" value="Genomic_DNA"/>
</dbReference>
<organism evidence="1 2">
    <name type="scientific">Microthlaspi erraticum</name>
    <dbReference type="NCBI Taxonomy" id="1685480"/>
    <lineage>
        <taxon>Eukaryota</taxon>
        <taxon>Viridiplantae</taxon>
        <taxon>Streptophyta</taxon>
        <taxon>Embryophyta</taxon>
        <taxon>Tracheophyta</taxon>
        <taxon>Spermatophyta</taxon>
        <taxon>Magnoliopsida</taxon>
        <taxon>eudicotyledons</taxon>
        <taxon>Gunneridae</taxon>
        <taxon>Pentapetalae</taxon>
        <taxon>rosids</taxon>
        <taxon>malvids</taxon>
        <taxon>Brassicales</taxon>
        <taxon>Brassicaceae</taxon>
        <taxon>Coluteocarpeae</taxon>
        <taxon>Microthlaspi</taxon>
    </lineage>
</organism>
<gene>
    <name evidence="1" type="ORF">MERR_LOCUS17820</name>
</gene>
<name>A0A6D2IRL0_9BRAS</name>
<sequence>MSWYGGCLLKITVWNEEVLLEKVELILEAFEYLQLPIALKQDVFICVHHNEMTKSGAQMWLRSESLLVRRLSLLLHNWLNCPGVCLW</sequence>
<comment type="caution">
    <text evidence="1">The sequence shown here is derived from an EMBL/GenBank/DDBJ whole genome shotgun (WGS) entry which is preliminary data.</text>
</comment>
<dbReference type="AlphaFoldDB" id="A0A6D2IRL0"/>
<reference evidence="1" key="1">
    <citation type="submission" date="2020-01" db="EMBL/GenBank/DDBJ databases">
        <authorList>
            <person name="Mishra B."/>
        </authorList>
    </citation>
    <scope>NUCLEOTIDE SEQUENCE [LARGE SCALE GENOMIC DNA]</scope>
</reference>
<dbReference type="Proteomes" id="UP000467841">
    <property type="component" value="Unassembled WGS sequence"/>
</dbReference>
<keyword evidence="2" id="KW-1185">Reference proteome</keyword>
<proteinExistence type="predicted"/>
<accession>A0A6D2IRL0</accession>